<dbReference type="Gene3D" id="1.20.1070.10">
    <property type="entry name" value="Rhodopsin 7-helix transmembrane proteins"/>
    <property type="match status" value="1"/>
</dbReference>
<dbReference type="GO" id="GO:0017046">
    <property type="term" value="F:peptide hormone binding"/>
    <property type="evidence" value="ECO:0007669"/>
    <property type="project" value="TreeGrafter"/>
</dbReference>
<reference evidence="7" key="1">
    <citation type="submission" date="2018-10" db="EMBL/GenBank/DDBJ databases">
        <title>Transcriptome assembly of Aceria tosichella (Wheat curl mite) Type 2.</title>
        <authorList>
            <person name="Scully E.D."/>
            <person name="Geib S.M."/>
            <person name="Palmer N.A."/>
            <person name="Gupta A.K."/>
            <person name="Sarath G."/>
            <person name="Tatineni S."/>
        </authorList>
    </citation>
    <scope>NUCLEOTIDE SEQUENCE</scope>
    <source>
        <strain evidence="7">LincolnNE</strain>
    </source>
</reference>
<evidence type="ECO:0000256" key="3">
    <source>
        <dbReference type="ARBA" id="ARBA00022989"/>
    </source>
</evidence>
<sequence>MNHSITTTTVNNTMGLLLNNQSPPNQTAAATTTLLQLDSLTTRLNGLNISASLLNQMNKSDSNTLLDDNLDSIQLISDIGYLLSLLTLVFALLILTCIKRLRNPKNNLHLQLFLSFIIRCCLHWVQRLLIHDQTSDYSMNHNNWPCKLVTVVWQYTLLANYNWILMEGVYLYSLIFFTSISPYGPSILGFIVFGWFMPLVCIIPWIVAKANYENFSCWLTNDNKAYFWILRAPITISILLNFIIYVRIVLVLYSKIFSGAMTLQTSKRETENNYRKLLRSTLVLIPLFGVHYTALLVFQQWAEANNYVLAEVIWLYIETLFSSCQGCIVACLYCLLNDEVHNEIRRWWRRIT</sequence>
<feature type="transmembrane region" description="Helical" evidence="5">
    <location>
        <begin position="313"/>
        <end position="336"/>
    </location>
</feature>
<evidence type="ECO:0000313" key="7">
    <source>
        <dbReference type="EMBL" id="MDE46059.1"/>
    </source>
</evidence>
<dbReference type="InterPro" id="IPR017981">
    <property type="entry name" value="GPCR_2-like_7TM"/>
</dbReference>
<evidence type="ECO:0000256" key="2">
    <source>
        <dbReference type="ARBA" id="ARBA00022692"/>
    </source>
</evidence>
<evidence type="ECO:0000256" key="1">
    <source>
        <dbReference type="ARBA" id="ARBA00004141"/>
    </source>
</evidence>
<organism evidence="7">
    <name type="scientific">Aceria tosichella</name>
    <name type="common">wheat curl mite</name>
    <dbReference type="NCBI Taxonomy" id="561515"/>
    <lineage>
        <taxon>Eukaryota</taxon>
        <taxon>Metazoa</taxon>
        <taxon>Ecdysozoa</taxon>
        <taxon>Arthropoda</taxon>
        <taxon>Chelicerata</taxon>
        <taxon>Arachnida</taxon>
        <taxon>Acari</taxon>
        <taxon>Acariformes</taxon>
        <taxon>Trombidiformes</taxon>
        <taxon>Prostigmata</taxon>
        <taxon>Eupodina</taxon>
        <taxon>Eriophyoidea</taxon>
        <taxon>Eriophyidae</taxon>
        <taxon>Eriophyinae</taxon>
        <taxon>Aceriini</taxon>
        <taxon>Aceria</taxon>
    </lineage>
</organism>
<dbReference type="Pfam" id="PF00002">
    <property type="entry name" value="7tm_2"/>
    <property type="match status" value="1"/>
</dbReference>
<dbReference type="InterPro" id="IPR050332">
    <property type="entry name" value="GPCR_2"/>
</dbReference>
<accession>A0A6G1S6R2</accession>
<dbReference type="GO" id="GO:0007188">
    <property type="term" value="P:adenylate cyclase-modulating G protein-coupled receptor signaling pathway"/>
    <property type="evidence" value="ECO:0007669"/>
    <property type="project" value="TreeGrafter"/>
</dbReference>
<dbReference type="PANTHER" id="PTHR45620">
    <property type="entry name" value="PDF RECEPTOR-LIKE PROTEIN-RELATED"/>
    <property type="match status" value="1"/>
</dbReference>
<comment type="subcellular location">
    <subcellularLocation>
        <location evidence="1">Membrane</location>
        <topology evidence="1">Multi-pass membrane protein</topology>
    </subcellularLocation>
</comment>
<name>A0A6G1S6R2_9ACAR</name>
<dbReference type="GO" id="GO:0008528">
    <property type="term" value="F:G protein-coupled peptide receptor activity"/>
    <property type="evidence" value="ECO:0007669"/>
    <property type="project" value="TreeGrafter"/>
</dbReference>
<feature type="transmembrane region" description="Helical" evidence="5">
    <location>
        <begin position="228"/>
        <end position="256"/>
    </location>
</feature>
<dbReference type="GO" id="GO:0005886">
    <property type="term" value="C:plasma membrane"/>
    <property type="evidence" value="ECO:0007669"/>
    <property type="project" value="TreeGrafter"/>
</dbReference>
<keyword evidence="3 5" id="KW-1133">Transmembrane helix</keyword>
<gene>
    <name evidence="7" type="primary">SCTR</name>
    <name evidence="7" type="ORF">g.243</name>
</gene>
<keyword evidence="7" id="KW-0675">Receptor</keyword>
<protein>
    <submittedName>
        <fullName evidence="7">Secretin receptor</fullName>
    </submittedName>
</protein>
<evidence type="ECO:0000256" key="5">
    <source>
        <dbReference type="SAM" id="Phobius"/>
    </source>
</evidence>
<dbReference type="PANTHER" id="PTHR45620:SF1">
    <property type="entry name" value="G-PROTEIN COUPLED RECEPTORS FAMILY 2 PROFILE 2 DOMAIN-CONTAINING PROTEIN"/>
    <property type="match status" value="1"/>
</dbReference>
<feature type="transmembrane region" description="Helical" evidence="5">
    <location>
        <begin position="277"/>
        <end position="301"/>
    </location>
</feature>
<keyword evidence="2 5" id="KW-0812">Transmembrane</keyword>
<dbReference type="SUPFAM" id="SSF81321">
    <property type="entry name" value="Family A G protein-coupled receptor-like"/>
    <property type="match status" value="1"/>
</dbReference>
<dbReference type="EMBL" id="GGYP01001288">
    <property type="protein sequence ID" value="MDE46059.1"/>
    <property type="molecule type" value="Transcribed_RNA"/>
</dbReference>
<evidence type="ECO:0000256" key="4">
    <source>
        <dbReference type="ARBA" id="ARBA00023136"/>
    </source>
</evidence>
<feature type="transmembrane region" description="Helical" evidence="5">
    <location>
        <begin position="187"/>
        <end position="208"/>
    </location>
</feature>
<dbReference type="PROSITE" id="PS50261">
    <property type="entry name" value="G_PROTEIN_RECEP_F2_4"/>
    <property type="match status" value="1"/>
</dbReference>
<feature type="transmembrane region" description="Helical" evidence="5">
    <location>
        <begin position="79"/>
        <end position="98"/>
    </location>
</feature>
<feature type="domain" description="G-protein coupled receptors family 2 profile 2" evidence="6">
    <location>
        <begin position="73"/>
        <end position="337"/>
    </location>
</feature>
<keyword evidence="4 5" id="KW-0472">Membrane</keyword>
<evidence type="ECO:0000259" key="6">
    <source>
        <dbReference type="PROSITE" id="PS50261"/>
    </source>
</evidence>
<dbReference type="PRINTS" id="PR00249">
    <property type="entry name" value="GPCRSECRETIN"/>
</dbReference>
<feature type="transmembrane region" description="Helical" evidence="5">
    <location>
        <begin position="161"/>
        <end position="180"/>
    </location>
</feature>
<feature type="transmembrane region" description="Helical" evidence="5">
    <location>
        <begin position="110"/>
        <end position="130"/>
    </location>
</feature>
<dbReference type="InterPro" id="IPR000832">
    <property type="entry name" value="GPCR_2_secretin-like"/>
</dbReference>
<dbReference type="AlphaFoldDB" id="A0A6G1S6R2"/>
<dbReference type="GO" id="GO:0007166">
    <property type="term" value="P:cell surface receptor signaling pathway"/>
    <property type="evidence" value="ECO:0007669"/>
    <property type="project" value="InterPro"/>
</dbReference>
<proteinExistence type="predicted"/>